<evidence type="ECO:0000256" key="3">
    <source>
        <dbReference type="SAM" id="SignalP"/>
    </source>
</evidence>
<evidence type="ECO:0000259" key="4">
    <source>
        <dbReference type="Pfam" id="PF13451"/>
    </source>
</evidence>
<evidence type="ECO:0000256" key="2">
    <source>
        <dbReference type="SAM" id="Phobius"/>
    </source>
</evidence>
<dbReference type="EMBL" id="RSAS01000482">
    <property type="protein sequence ID" value="RRR70949.1"/>
    <property type="molecule type" value="Genomic_DNA"/>
</dbReference>
<feature type="transmembrane region" description="Helical" evidence="2">
    <location>
        <begin position="110"/>
        <end position="129"/>
    </location>
</feature>
<evidence type="ECO:0000313" key="6">
    <source>
        <dbReference type="Proteomes" id="UP000280307"/>
    </source>
</evidence>
<reference evidence="5 6" key="1">
    <citation type="submission" date="2018-12" db="EMBL/GenBank/DDBJ databases">
        <title>Genome Sequence of Candidatus Viridilinea halotolerans isolated from saline sulfide-rich spring.</title>
        <authorList>
            <person name="Grouzdev D.S."/>
            <person name="Burganskaya E.I."/>
            <person name="Krutkina M.S."/>
            <person name="Sukhacheva M.V."/>
            <person name="Gorlenko V.M."/>
        </authorList>
    </citation>
    <scope>NUCLEOTIDE SEQUENCE [LARGE SCALE GENOMIC DNA]</scope>
    <source>
        <strain evidence="5">Chok-6</strain>
    </source>
</reference>
<gene>
    <name evidence="5" type="ORF">EI684_12320</name>
</gene>
<feature type="transmembrane region" description="Helical" evidence="2">
    <location>
        <begin position="135"/>
        <end position="154"/>
    </location>
</feature>
<accession>A0A426TYC8</accession>
<keyword evidence="2" id="KW-0472">Membrane</keyword>
<dbReference type="Pfam" id="PF06961">
    <property type="entry name" value="DUF1294"/>
    <property type="match status" value="1"/>
</dbReference>
<feature type="transmembrane region" description="Helical" evidence="2">
    <location>
        <begin position="166"/>
        <end position="189"/>
    </location>
</feature>
<comment type="caution">
    <text evidence="5">The sequence shown here is derived from an EMBL/GenBank/DDBJ whole genome shotgun (WGS) entry which is preliminary data.</text>
</comment>
<evidence type="ECO:0000256" key="1">
    <source>
        <dbReference type="SAM" id="MobiDB-lite"/>
    </source>
</evidence>
<dbReference type="Proteomes" id="UP000280307">
    <property type="component" value="Unassembled WGS sequence"/>
</dbReference>
<sequence>MMFPTGRCLVRMRSLRLPRPSLAVPHALSHWFPMPDQQLVCKECGQVFTWAVGEQAFYRERGLQPPRRCAGCRAQRRQVASAEPVPPPTAPRRPSVAPVARRRRHSRRGVWGWLVGVTLAVSLGAALWFAVSPWWAWWGAINGVALVVYSYDKLIAGGARWRIPEAVLLGLALLGGSVGALVAMVLLRHKTSKPTFYLPFALIVVLHLGLVWFWPW</sequence>
<feature type="transmembrane region" description="Helical" evidence="2">
    <location>
        <begin position="195"/>
        <end position="214"/>
    </location>
</feature>
<evidence type="ECO:0000313" key="5">
    <source>
        <dbReference type="EMBL" id="RRR70949.1"/>
    </source>
</evidence>
<feature type="chain" id="PRO_5019435001" evidence="3">
    <location>
        <begin position="24"/>
        <end position="216"/>
    </location>
</feature>
<feature type="domain" description="Probable zinc-binding" evidence="4">
    <location>
        <begin position="36"/>
        <end position="78"/>
    </location>
</feature>
<dbReference type="InterPro" id="IPR010718">
    <property type="entry name" value="DUF1294"/>
</dbReference>
<feature type="signal peptide" evidence="3">
    <location>
        <begin position="1"/>
        <end position="23"/>
    </location>
</feature>
<keyword evidence="2" id="KW-1133">Transmembrane helix</keyword>
<keyword evidence="2" id="KW-0812">Transmembrane</keyword>
<feature type="region of interest" description="Disordered" evidence="1">
    <location>
        <begin position="80"/>
        <end position="99"/>
    </location>
</feature>
<organism evidence="5 6">
    <name type="scientific">Candidatus Viridilinea halotolerans</name>
    <dbReference type="NCBI Taxonomy" id="2491704"/>
    <lineage>
        <taxon>Bacteria</taxon>
        <taxon>Bacillati</taxon>
        <taxon>Chloroflexota</taxon>
        <taxon>Chloroflexia</taxon>
        <taxon>Chloroflexales</taxon>
        <taxon>Chloroflexineae</taxon>
        <taxon>Oscillochloridaceae</taxon>
        <taxon>Candidatus Viridilinea</taxon>
    </lineage>
</organism>
<proteinExistence type="predicted"/>
<protein>
    <submittedName>
        <fullName evidence="5">DUF1294 domain-containing protein</fullName>
    </submittedName>
</protein>
<name>A0A426TYC8_9CHLR</name>
<dbReference type="AlphaFoldDB" id="A0A426TYC8"/>
<dbReference type="Pfam" id="PF13451">
    <property type="entry name" value="zf_Tbcl"/>
    <property type="match status" value="1"/>
</dbReference>
<dbReference type="InterPro" id="IPR025306">
    <property type="entry name" value="Zn-bnd_dom_prob"/>
</dbReference>
<keyword evidence="3" id="KW-0732">Signal</keyword>